<evidence type="ECO:0000259" key="2">
    <source>
        <dbReference type="PROSITE" id="PS51192"/>
    </source>
</evidence>
<dbReference type="SUPFAM" id="SSF52540">
    <property type="entry name" value="P-loop containing nucleoside triphosphate hydrolases"/>
    <property type="match status" value="1"/>
</dbReference>
<dbReference type="InterPro" id="IPR014001">
    <property type="entry name" value="Helicase_ATP-bd"/>
</dbReference>
<name>A0A420MCF0_FUSOX</name>
<feature type="compositionally biased region" description="Acidic residues" evidence="1">
    <location>
        <begin position="114"/>
        <end position="123"/>
    </location>
</feature>
<comment type="caution">
    <text evidence="3">The sequence shown here is derived from an EMBL/GenBank/DDBJ whole genome shotgun (WGS) entry which is preliminary data.</text>
</comment>
<dbReference type="PROSITE" id="PS51192">
    <property type="entry name" value="HELICASE_ATP_BIND_1"/>
    <property type="match status" value="1"/>
</dbReference>
<gene>
    <name evidence="3" type="ORF">BFJ69_g16049</name>
</gene>
<dbReference type="InterPro" id="IPR027417">
    <property type="entry name" value="P-loop_NTPase"/>
</dbReference>
<feature type="region of interest" description="Disordered" evidence="1">
    <location>
        <begin position="91"/>
        <end position="125"/>
    </location>
</feature>
<accession>A0A420MCF0</accession>
<dbReference type="Proteomes" id="UP000285084">
    <property type="component" value="Unassembled WGS sequence"/>
</dbReference>
<evidence type="ECO:0000313" key="4">
    <source>
        <dbReference type="Proteomes" id="UP000285084"/>
    </source>
</evidence>
<proteinExistence type="predicted"/>
<dbReference type="VEuPathDB" id="FungiDB:FOXG_06954"/>
<dbReference type="AlphaFoldDB" id="A0A420MCF0"/>
<evidence type="ECO:0000313" key="3">
    <source>
        <dbReference type="EMBL" id="RKK65705.1"/>
    </source>
</evidence>
<organism evidence="3 4">
    <name type="scientific">Fusarium oxysporum</name>
    <name type="common">Fusarium vascular wilt</name>
    <dbReference type="NCBI Taxonomy" id="5507"/>
    <lineage>
        <taxon>Eukaryota</taxon>
        <taxon>Fungi</taxon>
        <taxon>Dikarya</taxon>
        <taxon>Ascomycota</taxon>
        <taxon>Pezizomycotina</taxon>
        <taxon>Sordariomycetes</taxon>
        <taxon>Hypocreomycetidae</taxon>
        <taxon>Hypocreales</taxon>
        <taxon>Nectriaceae</taxon>
        <taxon>Fusarium</taxon>
        <taxon>Fusarium oxysporum species complex</taxon>
    </lineage>
</organism>
<evidence type="ECO:0000256" key="1">
    <source>
        <dbReference type="SAM" id="MobiDB-lite"/>
    </source>
</evidence>
<feature type="domain" description="Helicase ATP-binding" evidence="2">
    <location>
        <begin position="1"/>
        <end position="68"/>
    </location>
</feature>
<dbReference type="Gene3D" id="3.40.50.300">
    <property type="entry name" value="P-loop containing nucleotide triphosphate hydrolases"/>
    <property type="match status" value="1"/>
</dbReference>
<reference evidence="3 4" key="1">
    <citation type="journal article" date="2018" name="Sci. Rep.">
        <title>Characterisation of pathogen-specific regions and novel effector candidates in Fusarium oxysporum f. sp. cepae.</title>
        <authorList>
            <person name="Armitage A.D."/>
            <person name="Taylor A."/>
            <person name="Sobczyk M.K."/>
            <person name="Baxter L."/>
            <person name="Greenfield B.P."/>
            <person name="Bates H.J."/>
            <person name="Wilson F."/>
            <person name="Jackson A.C."/>
            <person name="Ott S."/>
            <person name="Harrison R.J."/>
            <person name="Clarkson J.P."/>
        </authorList>
    </citation>
    <scope>NUCLEOTIDE SEQUENCE [LARGE SCALE GENOMIC DNA]</scope>
    <source>
        <strain evidence="3 4">Fo_A13</strain>
    </source>
</reference>
<protein>
    <recommendedName>
        <fullName evidence="2">Helicase ATP-binding domain-containing protein</fullName>
    </recommendedName>
</protein>
<dbReference type="EMBL" id="MRCX01000376">
    <property type="protein sequence ID" value="RKK65705.1"/>
    <property type="molecule type" value="Genomic_DNA"/>
</dbReference>
<sequence>MLSRQALDRVVIDECHSVLDSTRQFRSQLLQLGEVVNEWGVQVVCLTATLALDDEPEFFRRMKLSKDHLLLFRERTTRKNIRYRVEIVDSGSGSGNSRKGRGGQSGSKTRQVGSDDEEDEQEAEENKKVYSIVRDWMNRGVNGKVAGKDITIEEYLITKTGTLTIDGIPMV</sequence>